<evidence type="ECO:0000256" key="6">
    <source>
        <dbReference type="SAM" id="MobiDB-lite"/>
    </source>
</evidence>
<dbReference type="UniPathway" id="UPA00535">
    <property type="reaction ID" value="UER00288"/>
</dbReference>
<comment type="caution">
    <text evidence="9">The sequence shown here is derived from an EMBL/GenBank/DDBJ whole genome shotgun (WGS) entry which is preliminary data.</text>
</comment>
<feature type="region of interest" description="Disordered" evidence="6">
    <location>
        <begin position="457"/>
        <end position="476"/>
    </location>
</feature>
<evidence type="ECO:0000256" key="2">
    <source>
        <dbReference type="ARBA" id="ARBA00022898"/>
    </source>
</evidence>
<name>A0A150H0N7_GONPE</name>
<evidence type="ECO:0000259" key="8">
    <source>
        <dbReference type="Pfam" id="PF02784"/>
    </source>
</evidence>
<dbReference type="Gene3D" id="3.20.20.10">
    <property type="entry name" value="Alanine racemase"/>
    <property type="match status" value="1"/>
</dbReference>
<dbReference type="PANTHER" id="PTHR43727">
    <property type="entry name" value="DIAMINOPIMELATE DECARBOXYLASE"/>
    <property type="match status" value="1"/>
</dbReference>
<evidence type="ECO:0000313" key="10">
    <source>
        <dbReference type="Proteomes" id="UP000075714"/>
    </source>
</evidence>
<dbReference type="GO" id="GO:0033387">
    <property type="term" value="P:putrescine biosynthetic process from arginine, via ornithine"/>
    <property type="evidence" value="ECO:0007669"/>
    <property type="project" value="UniProtKB-UniPathway"/>
</dbReference>
<evidence type="ECO:0000256" key="1">
    <source>
        <dbReference type="ARBA" id="ARBA00001933"/>
    </source>
</evidence>
<dbReference type="GO" id="GO:0009089">
    <property type="term" value="P:lysine biosynthetic process via diaminopimelate"/>
    <property type="evidence" value="ECO:0007669"/>
    <property type="project" value="TreeGrafter"/>
</dbReference>
<evidence type="ECO:0008006" key="11">
    <source>
        <dbReference type="Google" id="ProtNLM"/>
    </source>
</evidence>
<evidence type="ECO:0000256" key="5">
    <source>
        <dbReference type="RuleBase" id="RU003737"/>
    </source>
</evidence>
<feature type="region of interest" description="Disordered" evidence="6">
    <location>
        <begin position="323"/>
        <end position="357"/>
    </location>
</feature>
<organism evidence="9 10">
    <name type="scientific">Gonium pectorale</name>
    <name type="common">Green alga</name>
    <dbReference type="NCBI Taxonomy" id="33097"/>
    <lineage>
        <taxon>Eukaryota</taxon>
        <taxon>Viridiplantae</taxon>
        <taxon>Chlorophyta</taxon>
        <taxon>core chlorophytes</taxon>
        <taxon>Chlorophyceae</taxon>
        <taxon>CS clade</taxon>
        <taxon>Chlamydomonadales</taxon>
        <taxon>Volvocaceae</taxon>
        <taxon>Gonium</taxon>
    </lineage>
</organism>
<evidence type="ECO:0000313" key="9">
    <source>
        <dbReference type="EMBL" id="KXZ55727.1"/>
    </source>
</evidence>
<proteinExistence type="inferred from homology"/>
<gene>
    <name evidence="9" type="ORF">GPECTOR_2g1277</name>
</gene>
<dbReference type="SUPFAM" id="SSF51419">
    <property type="entry name" value="PLP-binding barrel"/>
    <property type="match status" value="1"/>
</dbReference>
<dbReference type="InterPro" id="IPR022643">
    <property type="entry name" value="De-COase2_C"/>
</dbReference>
<dbReference type="SUPFAM" id="SSF50621">
    <property type="entry name" value="Alanine racemase C-terminal domain-like"/>
    <property type="match status" value="1"/>
</dbReference>
<dbReference type="STRING" id="33097.A0A150H0N7"/>
<comment type="cofactor">
    <cofactor evidence="1 4">
        <name>pyridoxal 5'-phosphate</name>
        <dbReference type="ChEBI" id="CHEBI:597326"/>
    </cofactor>
</comment>
<feature type="active site" description="Proton donor" evidence="4">
    <location>
        <position position="516"/>
    </location>
</feature>
<dbReference type="PANTHER" id="PTHR43727:SF3">
    <property type="entry name" value="GROUP IV DECARBOXYLASE"/>
    <property type="match status" value="1"/>
</dbReference>
<dbReference type="InterPro" id="IPR002433">
    <property type="entry name" value="Orn_de-COase"/>
</dbReference>
<protein>
    <recommendedName>
        <fullName evidence="11">Orn/DAP/Arg decarboxylase 2 N-terminal domain-containing protein</fullName>
    </recommendedName>
</protein>
<dbReference type="AlphaFoldDB" id="A0A150H0N7"/>
<reference evidence="10" key="1">
    <citation type="journal article" date="2016" name="Nat. Commun.">
        <title>The Gonium pectorale genome demonstrates co-option of cell cycle regulation during the evolution of multicellularity.</title>
        <authorList>
            <person name="Hanschen E.R."/>
            <person name="Marriage T.N."/>
            <person name="Ferris P.J."/>
            <person name="Hamaji T."/>
            <person name="Toyoda A."/>
            <person name="Fujiyama A."/>
            <person name="Neme R."/>
            <person name="Noguchi H."/>
            <person name="Minakuchi Y."/>
            <person name="Suzuki M."/>
            <person name="Kawai-Toyooka H."/>
            <person name="Smith D.R."/>
            <person name="Sparks H."/>
            <person name="Anderson J."/>
            <person name="Bakaric R."/>
            <person name="Luria V."/>
            <person name="Karger A."/>
            <person name="Kirschner M.W."/>
            <person name="Durand P.M."/>
            <person name="Michod R.E."/>
            <person name="Nozaki H."/>
            <person name="Olson B.J."/>
        </authorList>
    </citation>
    <scope>NUCLEOTIDE SEQUENCE [LARGE SCALE GENOMIC DNA]</scope>
    <source>
        <strain evidence="10">NIES-2863</strain>
    </source>
</reference>
<dbReference type="InterPro" id="IPR000183">
    <property type="entry name" value="Orn/DAP/Arg_de-COase"/>
</dbReference>
<evidence type="ECO:0000256" key="3">
    <source>
        <dbReference type="ARBA" id="ARBA00023239"/>
    </source>
</evidence>
<dbReference type="Pfam" id="PF02784">
    <property type="entry name" value="Orn_Arg_deC_N"/>
    <property type="match status" value="1"/>
</dbReference>
<dbReference type="PROSITE" id="PS00878">
    <property type="entry name" value="ODR_DC_2_1"/>
    <property type="match status" value="1"/>
</dbReference>
<feature type="compositionally biased region" description="Low complexity" evidence="6">
    <location>
        <begin position="163"/>
        <end position="173"/>
    </location>
</feature>
<comment type="similarity">
    <text evidence="5">Belongs to the Orn/Lys/Arg decarboxylase class-II family.</text>
</comment>
<keyword evidence="3" id="KW-0456">Lyase</keyword>
<feature type="compositionally biased region" description="Low complexity" evidence="6">
    <location>
        <begin position="457"/>
        <end position="466"/>
    </location>
</feature>
<dbReference type="PRINTS" id="PR01179">
    <property type="entry name" value="ODADCRBXLASE"/>
</dbReference>
<dbReference type="InterPro" id="IPR009006">
    <property type="entry name" value="Ala_racemase/Decarboxylase_C"/>
</dbReference>
<dbReference type="Pfam" id="PF00278">
    <property type="entry name" value="Orn_DAP_Arg_deC"/>
    <property type="match status" value="1"/>
</dbReference>
<dbReference type="Gene3D" id="2.40.37.10">
    <property type="entry name" value="Lyase, Ornithine Decarboxylase, Chain A, domain 1"/>
    <property type="match status" value="1"/>
</dbReference>
<sequence>MLGTRDQRCAALAAAIAAGVAGTDDTSSTLMFMDLDALFATLAALQAAPFPPGSLHTFAVKANPVGRLLELMREAGMGAEVASLGELRQALHCGFPPDRVVFDSPIKTAEELRFALRAGSCRGGPGCRVRLNLDNLQELERVAELVAREPQLLEPPGGGAGPAGSLAGPGPQSGGAAAPVRLIGLRINPQVGEGSIAALSTGGRVSKFGIPLLEARPQLLAAFRAHPWLNALHLHVGSQGVPLELTAEGVARVMKLAEEIQAQAEAEAATRGSAVEAAGVGPRVLALDIGGGLPVQYGSDDLTWLLGQMAVGATAASTAGSAAAHAPDRPAGGAGDCPSSSGSSSGYGSNSSSGDGNNSSSIFSRYAELLRQRVPGLFAPPAGASHPPHGHLPPPQLVTEFGRCMVAKAAFAAGRVEYTKSCGGRRVVVSGLGGDLLLRAVYLPATWPVRVELCGPDGAPKGASDDGPPPPPPTTQAAAVAAAALPPARVGDGALAAAGEAADAGFAPTDVVGPLCFQGDRLAEAVPLPPASPGDWVVVPDLGAYCLSMYSRYNSRTSPPVWAVWRVAGEGERDGQGAAGRLPAGWAERAVVRDGYAFALMRRGETVEEVLAFWNLGS</sequence>
<evidence type="ECO:0000256" key="4">
    <source>
        <dbReference type="PIRSR" id="PIRSR600183-50"/>
    </source>
</evidence>
<feature type="domain" description="Orn/DAP/Arg decarboxylase 2 N-terminal" evidence="8">
    <location>
        <begin position="57"/>
        <end position="300"/>
    </location>
</feature>
<evidence type="ECO:0000259" key="7">
    <source>
        <dbReference type="Pfam" id="PF00278"/>
    </source>
</evidence>
<feature type="compositionally biased region" description="Low complexity" evidence="6">
    <location>
        <begin position="339"/>
        <end position="357"/>
    </location>
</feature>
<feature type="modified residue" description="N6-(pyridoxal phosphate)lysine" evidence="4">
    <location>
        <position position="61"/>
    </location>
</feature>
<dbReference type="PRINTS" id="PR01182">
    <property type="entry name" value="ORNDCRBXLASE"/>
</dbReference>
<dbReference type="InterPro" id="IPR029066">
    <property type="entry name" value="PLP-binding_barrel"/>
</dbReference>
<dbReference type="EMBL" id="LSYV01000003">
    <property type="protein sequence ID" value="KXZ55727.1"/>
    <property type="molecule type" value="Genomic_DNA"/>
</dbReference>
<feature type="region of interest" description="Disordered" evidence="6">
    <location>
        <begin position="152"/>
        <end position="173"/>
    </location>
</feature>
<dbReference type="GO" id="GO:0008836">
    <property type="term" value="F:diaminopimelate decarboxylase activity"/>
    <property type="evidence" value="ECO:0007669"/>
    <property type="project" value="TreeGrafter"/>
</dbReference>
<keyword evidence="10" id="KW-1185">Reference proteome</keyword>
<dbReference type="InterPro" id="IPR022644">
    <property type="entry name" value="De-COase2_N"/>
</dbReference>
<dbReference type="InterPro" id="IPR022653">
    <property type="entry name" value="De-COase2_pyr-phos_BS"/>
</dbReference>
<keyword evidence="2 4" id="KW-0663">Pyridoxal phosphate</keyword>
<dbReference type="Proteomes" id="UP000075714">
    <property type="component" value="Unassembled WGS sequence"/>
</dbReference>
<dbReference type="OrthoDB" id="5034579at2759"/>
<feature type="domain" description="Orn/DAP/Arg decarboxylase 2 C-terminal" evidence="7">
    <location>
        <begin position="507"/>
        <end position="543"/>
    </location>
</feature>
<accession>A0A150H0N7</accession>